<dbReference type="AlphaFoldDB" id="A0A0C3S302"/>
<dbReference type="Pfam" id="PF02582">
    <property type="entry name" value="DUF155"/>
    <property type="match status" value="1"/>
</dbReference>
<gene>
    <name evidence="5" type="ORF">PHLGIDRAFT_96307</name>
</gene>
<evidence type="ECO:0000256" key="1">
    <source>
        <dbReference type="ARBA" id="ARBA00008306"/>
    </source>
</evidence>
<feature type="region of interest" description="Disordered" evidence="2">
    <location>
        <begin position="1"/>
        <end position="84"/>
    </location>
</feature>
<evidence type="ECO:0000313" key="6">
    <source>
        <dbReference type="Proteomes" id="UP000053257"/>
    </source>
</evidence>
<dbReference type="EMBL" id="KN840699">
    <property type="protein sequence ID" value="KIP02140.1"/>
    <property type="molecule type" value="Genomic_DNA"/>
</dbReference>
<feature type="transmembrane region" description="Helical" evidence="3">
    <location>
        <begin position="432"/>
        <end position="453"/>
    </location>
</feature>
<dbReference type="PANTHER" id="PTHR16255:SF15">
    <property type="entry name" value="SPORULATION PROTEIN RMD1"/>
    <property type="match status" value="1"/>
</dbReference>
<sequence length="454" mass="50968">MSSNQPNSRATTVQTEPKARGANRSTKVAGKLKVLPEQPEPIIPESQHEPAASAPPRRDEGEGSATAGDSEEEDGDDEIDTEDVEVYNRIDLIPAGTARRDALRLTKKKAKSLPRVTAYATASSYRFPELMRFFNARKPMYHTNPRIIDDVIYTPYAYGPPGSRHVHFSSQTQQTDSPPPPTEGDLLGVPELAPGESVNNDADVSTGPHVGEELVAQQKRKKSKFSEVPAEAEIFLFQYGTVVIWGMTEAEEKRFLSSIKRYEVDKLAPEDIEMEDLNYYYANYSRIYNDVITLRRGSSYMTKLSLSHALAQSVKISLFEELISSTIEETRDIPEIISETGKIGMPHKEILRKIGELFLLRTNINSVGSVLDSPEVFWTYPDLQPLYDAARSYLEIPQRINLLNTRVEVLQDMLQLLKETVSSRHAERLETIVIWLIVVEIGLGIITILVDLFS</sequence>
<comment type="similarity">
    <text evidence="1">Belongs to the RMD1/sif2 family.</text>
</comment>
<feature type="domain" description="DUF155" evidence="4">
    <location>
        <begin position="234"/>
        <end position="404"/>
    </location>
</feature>
<dbReference type="PANTHER" id="PTHR16255">
    <property type="entry name" value="REQUIRED FOR MEIOTIC NUCLEAR DIVISION PROTEIN 1 HOMOLOG"/>
    <property type="match status" value="1"/>
</dbReference>
<proteinExistence type="inferred from homology"/>
<dbReference type="Proteomes" id="UP000053257">
    <property type="component" value="Unassembled WGS sequence"/>
</dbReference>
<dbReference type="STRING" id="745531.A0A0C3S302"/>
<evidence type="ECO:0000256" key="2">
    <source>
        <dbReference type="SAM" id="MobiDB-lite"/>
    </source>
</evidence>
<protein>
    <recommendedName>
        <fullName evidence="4">DUF155 domain-containing protein</fullName>
    </recommendedName>
</protein>
<feature type="region of interest" description="Disordered" evidence="2">
    <location>
        <begin position="164"/>
        <end position="208"/>
    </location>
</feature>
<feature type="compositionally biased region" description="Acidic residues" evidence="2">
    <location>
        <begin position="69"/>
        <end position="84"/>
    </location>
</feature>
<keyword evidence="3" id="KW-0812">Transmembrane</keyword>
<dbReference type="HOGENOM" id="CLU_011220_1_0_1"/>
<dbReference type="InterPro" id="IPR051624">
    <property type="entry name" value="RMD1/Sad1-interacting"/>
</dbReference>
<dbReference type="GO" id="GO:0005739">
    <property type="term" value="C:mitochondrion"/>
    <property type="evidence" value="ECO:0007669"/>
    <property type="project" value="UniProtKB-ARBA"/>
</dbReference>
<dbReference type="OrthoDB" id="18302at2759"/>
<keyword evidence="6" id="KW-1185">Reference proteome</keyword>
<keyword evidence="3" id="KW-0472">Membrane</keyword>
<organism evidence="5 6">
    <name type="scientific">Phlebiopsis gigantea (strain 11061_1 CR5-6)</name>
    <name type="common">White-rot fungus</name>
    <name type="synonym">Peniophora gigantea</name>
    <dbReference type="NCBI Taxonomy" id="745531"/>
    <lineage>
        <taxon>Eukaryota</taxon>
        <taxon>Fungi</taxon>
        <taxon>Dikarya</taxon>
        <taxon>Basidiomycota</taxon>
        <taxon>Agaricomycotina</taxon>
        <taxon>Agaricomycetes</taxon>
        <taxon>Polyporales</taxon>
        <taxon>Phanerochaetaceae</taxon>
        <taxon>Phlebiopsis</taxon>
    </lineage>
</organism>
<name>A0A0C3S302_PHLG1</name>
<reference evidence="5 6" key="1">
    <citation type="journal article" date="2014" name="PLoS Genet.">
        <title>Analysis of the Phlebiopsis gigantea genome, transcriptome and secretome provides insight into its pioneer colonization strategies of wood.</title>
        <authorList>
            <person name="Hori C."/>
            <person name="Ishida T."/>
            <person name="Igarashi K."/>
            <person name="Samejima M."/>
            <person name="Suzuki H."/>
            <person name="Master E."/>
            <person name="Ferreira P."/>
            <person name="Ruiz-Duenas F.J."/>
            <person name="Held B."/>
            <person name="Canessa P."/>
            <person name="Larrondo L.F."/>
            <person name="Schmoll M."/>
            <person name="Druzhinina I.S."/>
            <person name="Kubicek C.P."/>
            <person name="Gaskell J.A."/>
            <person name="Kersten P."/>
            <person name="St John F."/>
            <person name="Glasner J."/>
            <person name="Sabat G."/>
            <person name="Splinter BonDurant S."/>
            <person name="Syed K."/>
            <person name="Yadav J."/>
            <person name="Mgbeahuruike A.C."/>
            <person name="Kovalchuk A."/>
            <person name="Asiegbu F.O."/>
            <person name="Lackner G."/>
            <person name="Hoffmeister D."/>
            <person name="Rencoret J."/>
            <person name="Gutierrez A."/>
            <person name="Sun H."/>
            <person name="Lindquist E."/>
            <person name="Barry K."/>
            <person name="Riley R."/>
            <person name="Grigoriev I.V."/>
            <person name="Henrissat B."/>
            <person name="Kues U."/>
            <person name="Berka R.M."/>
            <person name="Martinez A.T."/>
            <person name="Covert S.F."/>
            <person name="Blanchette R.A."/>
            <person name="Cullen D."/>
        </authorList>
    </citation>
    <scope>NUCLEOTIDE SEQUENCE [LARGE SCALE GENOMIC DNA]</scope>
    <source>
        <strain evidence="5 6">11061_1 CR5-6</strain>
    </source>
</reference>
<evidence type="ECO:0000256" key="3">
    <source>
        <dbReference type="SAM" id="Phobius"/>
    </source>
</evidence>
<evidence type="ECO:0000313" key="5">
    <source>
        <dbReference type="EMBL" id="KIP02140.1"/>
    </source>
</evidence>
<keyword evidence="3" id="KW-1133">Transmembrane helix</keyword>
<accession>A0A0C3S302</accession>
<feature type="compositionally biased region" description="Polar residues" evidence="2">
    <location>
        <begin position="1"/>
        <end position="15"/>
    </location>
</feature>
<evidence type="ECO:0000259" key="4">
    <source>
        <dbReference type="Pfam" id="PF02582"/>
    </source>
</evidence>
<dbReference type="InterPro" id="IPR003734">
    <property type="entry name" value="DUF155"/>
</dbReference>